<organism evidence="2">
    <name type="scientific">Tulasnella ambivirus 1</name>
    <dbReference type="NCBI Taxonomy" id="2772289"/>
    <lineage>
        <taxon>Viruses</taxon>
        <taxon>Riboviria</taxon>
        <taxon>Orthornavirae</taxon>
        <taxon>Ambiviricota</taxon>
        <taxon>Suforviricetes</taxon>
        <taxon>Crytulvirales</taxon>
        <taxon>Dumbiviridae</taxon>
        <taxon>Orthodumbivirus</taxon>
        <taxon>Orthodumbivirus unatulasnellae</taxon>
    </lineage>
</organism>
<protein>
    <submittedName>
        <fullName evidence="2">Uncharacterized protein</fullName>
    </submittedName>
</protein>
<proteinExistence type="predicted"/>
<sequence>MSLQTLRDNKAIVLFGHPAGNETVAEAIKSLGLNLLRASPSDCKTYVGNDIVQDRYGFFKEMMPVFARASITEGTEVTNNGGYPIRFDWFKKADEDMNPPMLLPTTLPWVVLYWHQRGEQWELAKQELEGLQETVSNKQHALMFKGKDWFDYDKLKGRGISPIAATTFGKVNLNALSYLRTILAVITSIFHAIRYPAFVDYEHESLFLKEKGKSAFEPKRVTTKVTSADPAVADKYEEHDWVLTTRDSSFPEHVSTRGITHQKVSYQGLPGACYVVDITDSLTTIPPGYGLFFPYYRQLAESDSKTVPGILKRYASLSFGSTIETSLKELDEAISKWGMLESTDTGKELSHMSKVLEIAIEAQSKPIALVRDGSYVGCVIIGAGFLIRYHNELVRPVPYNDLLEAIKKSDVHRATLNEIATYAGEEDKAVINRCKSMVELAVALRSIAFRSSDVPRIKDIAKHLDFKHPFWQPNIHSLERAFDAINDPAFTLKSIKEPSMFPLHPSQLFETDIVHNIWSCFGHWAPSFDVPMGTLFNLREDMSFKTGGASSSSRVEQSLIRITMRVKPLEQALKDIDWVKESQSIRNPVSAPRGKASQQHIDKNFSGPEGRVVIGLLRRFVGISSGGSGKGKRKADEDLGGDDKRKKDESAIDLEW</sequence>
<accession>A0A7S8BDN0</accession>
<feature type="region of interest" description="Disordered" evidence="1">
    <location>
        <begin position="585"/>
        <end position="606"/>
    </location>
</feature>
<name>A0A7S8BDN0_9VIRU</name>
<dbReference type="EMBL" id="MN793991">
    <property type="protein sequence ID" value="QPB44665.1"/>
    <property type="molecule type" value="Genomic_RNA"/>
</dbReference>
<reference evidence="2" key="1">
    <citation type="journal article" date="2021" name="Virus Evol.">
        <title>The virome from a collection of endomycorrhizal fungi reveals new viral taxa with unprecedented genome organization.</title>
        <authorList>
            <person name="Sutela S."/>
            <person name="Forgia M."/>
            <person name="Vainio E."/>
            <person name="Chiapello M."/>
            <person name="Daghino S."/>
            <person name="Vallino M."/>
            <person name="Martino E."/>
            <person name="Girlanda M."/>
            <person name="Perotto S."/>
            <person name="Turina M."/>
        </authorList>
    </citation>
    <scope>NUCLEOTIDE SEQUENCE</scope>
    <source>
        <strain evidence="2">MUT4048</strain>
    </source>
</reference>
<feature type="compositionally biased region" description="Basic and acidic residues" evidence="1">
    <location>
        <begin position="634"/>
        <end position="650"/>
    </location>
</feature>
<evidence type="ECO:0000313" key="2">
    <source>
        <dbReference type="EMBL" id="QPB44665.1"/>
    </source>
</evidence>
<evidence type="ECO:0000256" key="1">
    <source>
        <dbReference type="SAM" id="MobiDB-lite"/>
    </source>
</evidence>
<feature type="region of interest" description="Disordered" evidence="1">
    <location>
        <begin position="622"/>
        <end position="656"/>
    </location>
</feature>